<dbReference type="Proteomes" id="UP000831701">
    <property type="component" value="Chromosome 23"/>
</dbReference>
<protein>
    <submittedName>
        <fullName evidence="1">Uncharacterized protein</fullName>
    </submittedName>
</protein>
<feature type="non-terminal residue" evidence="1">
    <location>
        <position position="1"/>
    </location>
</feature>
<evidence type="ECO:0000313" key="2">
    <source>
        <dbReference type="Proteomes" id="UP000831701"/>
    </source>
</evidence>
<comment type="caution">
    <text evidence="1">The sequence shown here is derived from an EMBL/GenBank/DDBJ whole genome shotgun (WGS) entry which is preliminary data.</text>
</comment>
<name>A0ACB8VDQ5_9TELE</name>
<sequence length="455" mass="48788">SLCGWCVIKPSGEAEADILTRRSGGALKNSERRTSEDTRQGWEAEGCRAATCEKSSTPLTRSTLDLGRVSSLSAGYEWDGACVWRGLRGTQGSAEPLPSGHVATGGQDRVRPERAPHAGLPAASPRKRPFELLSDLVDDNGGFGEDLHHRSAGDVSALDEMARYTPSWASGLGGGVLACSEEAVLMGRWGRSQEQEEEEEEEEEEEQARGASRQPRSPGRLLRAEGGGAHLRCHDNGEGAVCCRKSGRRRKTGWGDVGGVHSGGVSGGAGGGRGGGGGGGGGWFGSGALQRGAQLLPQPARGDLGPNSHNPQTEEEEEEEEEAQVGVTQQEVRGMEESKAKVELDPEDEEQEEEEEEEEEEEGRRGRGGGRGGRRRRRWRPNSRAPRKLNAVSPALSRFCICAWRGHLGSSRRCQQPRSGHTETILVCLESRRDLRPPAPGGFEAASPLLPVELC</sequence>
<accession>A0ACB8VDQ5</accession>
<dbReference type="EMBL" id="CM041553">
    <property type="protein sequence ID" value="KAI3353505.1"/>
    <property type="molecule type" value="Genomic_DNA"/>
</dbReference>
<organism evidence="1 2">
    <name type="scientific">Scortum barcoo</name>
    <name type="common">barcoo grunter</name>
    <dbReference type="NCBI Taxonomy" id="214431"/>
    <lineage>
        <taxon>Eukaryota</taxon>
        <taxon>Metazoa</taxon>
        <taxon>Chordata</taxon>
        <taxon>Craniata</taxon>
        <taxon>Vertebrata</taxon>
        <taxon>Euteleostomi</taxon>
        <taxon>Actinopterygii</taxon>
        <taxon>Neopterygii</taxon>
        <taxon>Teleostei</taxon>
        <taxon>Neoteleostei</taxon>
        <taxon>Acanthomorphata</taxon>
        <taxon>Eupercaria</taxon>
        <taxon>Centrarchiformes</taxon>
        <taxon>Terapontoidei</taxon>
        <taxon>Terapontidae</taxon>
        <taxon>Scortum</taxon>
    </lineage>
</organism>
<reference evidence="1" key="1">
    <citation type="submission" date="2022-04" db="EMBL/GenBank/DDBJ databases">
        <title>Jade perch genome.</title>
        <authorList>
            <person name="Chao B."/>
        </authorList>
    </citation>
    <scope>NUCLEOTIDE SEQUENCE</scope>
    <source>
        <strain evidence="1">CB-2022</strain>
    </source>
</reference>
<gene>
    <name evidence="1" type="ORF">L3Q82_020025</name>
</gene>
<proteinExistence type="predicted"/>
<evidence type="ECO:0000313" key="1">
    <source>
        <dbReference type="EMBL" id="KAI3353505.1"/>
    </source>
</evidence>
<keyword evidence="2" id="KW-1185">Reference proteome</keyword>